<feature type="region of interest" description="Disordered" evidence="4">
    <location>
        <begin position="148"/>
        <end position="167"/>
    </location>
</feature>
<keyword evidence="6" id="KW-1185">Reference proteome</keyword>
<dbReference type="SUPFAM" id="SSF140566">
    <property type="entry name" value="FlgN-like"/>
    <property type="match status" value="1"/>
</dbReference>
<comment type="similarity">
    <text evidence="2">Belongs to the FlgN family.</text>
</comment>
<dbReference type="OrthoDB" id="5734604at2"/>
<evidence type="ECO:0000256" key="1">
    <source>
        <dbReference type="ARBA" id="ARBA00002397"/>
    </source>
</evidence>
<accession>A0A545U3S2</accession>
<dbReference type="GO" id="GO:0044780">
    <property type="term" value="P:bacterial-type flagellum assembly"/>
    <property type="evidence" value="ECO:0007669"/>
    <property type="project" value="InterPro"/>
</dbReference>
<evidence type="ECO:0000256" key="3">
    <source>
        <dbReference type="ARBA" id="ARBA00022795"/>
    </source>
</evidence>
<organism evidence="5 6">
    <name type="scientific">Exilibacterium tricleocarpae</name>
    <dbReference type="NCBI Taxonomy" id="2591008"/>
    <lineage>
        <taxon>Bacteria</taxon>
        <taxon>Pseudomonadati</taxon>
        <taxon>Pseudomonadota</taxon>
        <taxon>Gammaproteobacteria</taxon>
        <taxon>Cellvibrionales</taxon>
        <taxon>Cellvibrionaceae</taxon>
        <taxon>Exilibacterium</taxon>
    </lineage>
</organism>
<dbReference type="EMBL" id="VHSG01000006">
    <property type="protein sequence ID" value="TQV84125.1"/>
    <property type="molecule type" value="Genomic_DNA"/>
</dbReference>
<comment type="function">
    <text evidence="1">Required for the efficient initiation of filament assembly.</text>
</comment>
<proteinExistence type="inferred from homology"/>
<dbReference type="Gene3D" id="1.20.58.300">
    <property type="entry name" value="FlgN-like"/>
    <property type="match status" value="1"/>
</dbReference>
<dbReference type="Proteomes" id="UP000319732">
    <property type="component" value="Unassembled WGS sequence"/>
</dbReference>
<dbReference type="InterPro" id="IPR036679">
    <property type="entry name" value="FlgN-like_sf"/>
</dbReference>
<sequence>MSTSPPSINPRRIQQLMSADSRACTALLALLKQEQAALKGRDQSRLETLLADKQTYTTALEEGARQRQLLLQEAGLDTTAAAWRTLLESLDRRYPGIGLSSAWSALAALFEDCQKHNNINGKMIARGQQTMSRLLNLLRGQTAAPGLYDRAGSTSGKGPGTHNVVKA</sequence>
<keyword evidence="5" id="KW-0966">Cell projection</keyword>
<dbReference type="Pfam" id="PF05130">
    <property type="entry name" value="FlgN"/>
    <property type="match status" value="1"/>
</dbReference>
<reference evidence="5 6" key="1">
    <citation type="submission" date="2019-06" db="EMBL/GenBank/DDBJ databases">
        <title>Whole genome sequence for Cellvibrionaceae sp. R142.</title>
        <authorList>
            <person name="Wang G."/>
        </authorList>
    </citation>
    <scope>NUCLEOTIDE SEQUENCE [LARGE SCALE GENOMIC DNA]</scope>
    <source>
        <strain evidence="5 6">R142</strain>
    </source>
</reference>
<protein>
    <submittedName>
        <fullName evidence="5">Flagellar protein FlgN</fullName>
    </submittedName>
</protein>
<evidence type="ECO:0000256" key="2">
    <source>
        <dbReference type="ARBA" id="ARBA00007703"/>
    </source>
</evidence>
<comment type="caution">
    <text evidence="5">The sequence shown here is derived from an EMBL/GenBank/DDBJ whole genome shotgun (WGS) entry which is preliminary data.</text>
</comment>
<keyword evidence="5" id="KW-0969">Cilium</keyword>
<evidence type="ECO:0000256" key="4">
    <source>
        <dbReference type="SAM" id="MobiDB-lite"/>
    </source>
</evidence>
<evidence type="ECO:0000313" key="5">
    <source>
        <dbReference type="EMBL" id="TQV84125.1"/>
    </source>
</evidence>
<name>A0A545U3S2_9GAMM</name>
<dbReference type="AlphaFoldDB" id="A0A545U3S2"/>
<dbReference type="InterPro" id="IPR007809">
    <property type="entry name" value="FlgN-like"/>
</dbReference>
<keyword evidence="3" id="KW-1005">Bacterial flagellum biogenesis</keyword>
<dbReference type="RefSeq" id="WP_142903205.1">
    <property type="nucleotide sequence ID" value="NZ_ML660089.1"/>
</dbReference>
<gene>
    <name evidence="5" type="ORF">FKG94_05535</name>
</gene>
<keyword evidence="5" id="KW-0282">Flagellum</keyword>
<evidence type="ECO:0000313" key="6">
    <source>
        <dbReference type="Proteomes" id="UP000319732"/>
    </source>
</evidence>